<feature type="transmembrane region" description="Helical" evidence="1">
    <location>
        <begin position="109"/>
        <end position="129"/>
    </location>
</feature>
<dbReference type="RefSeq" id="WP_061258773.1">
    <property type="nucleotide sequence ID" value="NZ_JBFALK010000020.1"/>
</dbReference>
<keyword evidence="1" id="KW-0472">Membrane</keyword>
<comment type="caution">
    <text evidence="2">The sequence shown here is derived from an EMBL/GenBank/DDBJ whole genome shotgun (WGS) entry which is preliminary data.</text>
</comment>
<accession>A0ABV3GNT9</accession>
<name>A0ABV3GNT9_MICGL</name>
<feature type="transmembrane region" description="Helical" evidence="1">
    <location>
        <begin position="141"/>
        <end position="167"/>
    </location>
</feature>
<feature type="transmembrane region" description="Helical" evidence="1">
    <location>
        <begin position="41"/>
        <end position="59"/>
    </location>
</feature>
<proteinExistence type="predicted"/>
<dbReference type="Proteomes" id="UP001551675">
    <property type="component" value="Unassembled WGS sequence"/>
</dbReference>
<gene>
    <name evidence="2" type="ORF">AB0I59_31550</name>
</gene>
<protein>
    <recommendedName>
        <fullName evidence="4">DUF4386 family protein</fullName>
    </recommendedName>
</protein>
<organism evidence="2 3">
    <name type="scientific">Microtetraspora glauca</name>
    <dbReference type="NCBI Taxonomy" id="1996"/>
    <lineage>
        <taxon>Bacteria</taxon>
        <taxon>Bacillati</taxon>
        <taxon>Actinomycetota</taxon>
        <taxon>Actinomycetes</taxon>
        <taxon>Streptosporangiales</taxon>
        <taxon>Streptosporangiaceae</taxon>
        <taxon>Microtetraspora</taxon>
    </lineage>
</organism>
<evidence type="ECO:0000313" key="2">
    <source>
        <dbReference type="EMBL" id="MEV0973162.1"/>
    </source>
</evidence>
<keyword evidence="3" id="KW-1185">Reference proteome</keyword>
<feature type="transmembrane region" description="Helical" evidence="1">
    <location>
        <begin position="79"/>
        <end position="100"/>
    </location>
</feature>
<sequence length="184" mass="18864">MTRTHVWNAFPLAAAAASVALWIVQTVCGKQHIPFTTFADYLIEACFALSLATGALAVTTLRAAHATAPGWGRLGDAGAALYGLGQALILIPATVTLVAADELPVPQTLFLPGFALWAAGTVLVAVGAYRAGVLPRPVAVLLPASFVLMVSLGEAGALVTAATWAVIGVRLRGGPPRNTEPVSE</sequence>
<feature type="transmembrane region" description="Helical" evidence="1">
    <location>
        <begin position="6"/>
        <end position="29"/>
    </location>
</feature>
<evidence type="ECO:0000256" key="1">
    <source>
        <dbReference type="SAM" id="Phobius"/>
    </source>
</evidence>
<evidence type="ECO:0000313" key="3">
    <source>
        <dbReference type="Proteomes" id="UP001551675"/>
    </source>
</evidence>
<keyword evidence="1" id="KW-1133">Transmembrane helix</keyword>
<reference evidence="2 3" key="1">
    <citation type="submission" date="2024-06" db="EMBL/GenBank/DDBJ databases">
        <title>The Natural Products Discovery Center: Release of the First 8490 Sequenced Strains for Exploring Actinobacteria Biosynthetic Diversity.</title>
        <authorList>
            <person name="Kalkreuter E."/>
            <person name="Kautsar S.A."/>
            <person name="Yang D."/>
            <person name="Bader C.D."/>
            <person name="Teijaro C.N."/>
            <person name="Fluegel L."/>
            <person name="Davis C.M."/>
            <person name="Simpson J.R."/>
            <person name="Lauterbach L."/>
            <person name="Steele A.D."/>
            <person name="Gui C."/>
            <person name="Meng S."/>
            <person name="Li G."/>
            <person name="Viehrig K."/>
            <person name="Ye F."/>
            <person name="Su P."/>
            <person name="Kiefer A.F."/>
            <person name="Nichols A."/>
            <person name="Cepeda A.J."/>
            <person name="Yan W."/>
            <person name="Fan B."/>
            <person name="Jiang Y."/>
            <person name="Adhikari A."/>
            <person name="Zheng C.-J."/>
            <person name="Schuster L."/>
            <person name="Cowan T.M."/>
            <person name="Smanski M.J."/>
            <person name="Chevrette M.G."/>
            <person name="De Carvalho L.P.S."/>
            <person name="Shen B."/>
        </authorList>
    </citation>
    <scope>NUCLEOTIDE SEQUENCE [LARGE SCALE GENOMIC DNA]</scope>
    <source>
        <strain evidence="2 3">NPDC050100</strain>
    </source>
</reference>
<evidence type="ECO:0008006" key="4">
    <source>
        <dbReference type="Google" id="ProtNLM"/>
    </source>
</evidence>
<keyword evidence="1" id="KW-0812">Transmembrane</keyword>
<dbReference type="EMBL" id="JBFALK010000020">
    <property type="protein sequence ID" value="MEV0973162.1"/>
    <property type="molecule type" value="Genomic_DNA"/>
</dbReference>